<dbReference type="EMBL" id="JXTC01000930">
    <property type="protein sequence ID" value="PON34526.1"/>
    <property type="molecule type" value="Genomic_DNA"/>
</dbReference>
<feature type="domain" description="NB-ARC" evidence="2">
    <location>
        <begin position="182"/>
        <end position="278"/>
    </location>
</feature>
<evidence type="ECO:0000256" key="1">
    <source>
        <dbReference type="ARBA" id="ARBA00022821"/>
    </source>
</evidence>
<dbReference type="Proteomes" id="UP000237000">
    <property type="component" value="Unassembled WGS sequence"/>
</dbReference>
<dbReference type="PANTHER" id="PTHR36766:SF35">
    <property type="entry name" value="DISEASE RESISTANCE PROTEIN RGA3"/>
    <property type="match status" value="1"/>
</dbReference>
<dbReference type="InterPro" id="IPR027417">
    <property type="entry name" value="P-loop_NTPase"/>
</dbReference>
<dbReference type="GO" id="GO:0006952">
    <property type="term" value="P:defense response"/>
    <property type="evidence" value="ECO:0007669"/>
    <property type="project" value="UniProtKB-KW"/>
</dbReference>
<dbReference type="OrthoDB" id="786390at2759"/>
<dbReference type="STRING" id="63057.A0A2P5ADD5"/>
<reference evidence="4" key="1">
    <citation type="submission" date="2016-06" db="EMBL/GenBank/DDBJ databases">
        <title>Parallel loss of symbiosis genes in relatives of nitrogen-fixing non-legume Parasponia.</title>
        <authorList>
            <person name="Van Velzen R."/>
            <person name="Holmer R."/>
            <person name="Bu F."/>
            <person name="Rutten L."/>
            <person name="Van Zeijl A."/>
            <person name="Liu W."/>
            <person name="Santuari L."/>
            <person name="Cao Q."/>
            <person name="Sharma T."/>
            <person name="Shen D."/>
            <person name="Roswanjaya Y."/>
            <person name="Wardhani T."/>
            <person name="Kalhor M.S."/>
            <person name="Jansen J."/>
            <person name="Van den Hoogen J."/>
            <person name="Gungor B."/>
            <person name="Hartog M."/>
            <person name="Hontelez J."/>
            <person name="Verver J."/>
            <person name="Yang W.-C."/>
            <person name="Schijlen E."/>
            <person name="Repin R."/>
            <person name="Schilthuizen M."/>
            <person name="Schranz E."/>
            <person name="Heidstra R."/>
            <person name="Miyata K."/>
            <person name="Fedorova E."/>
            <person name="Kohlen W."/>
            <person name="Bisseling T."/>
            <person name="Smit S."/>
            <person name="Geurts R."/>
        </authorList>
    </citation>
    <scope>NUCLEOTIDE SEQUENCE [LARGE SCALE GENOMIC DNA]</scope>
    <source>
        <strain evidence="4">cv. RG33-2</strain>
    </source>
</reference>
<dbReference type="Gene3D" id="3.40.50.300">
    <property type="entry name" value="P-loop containing nucleotide triphosphate hydrolases"/>
    <property type="match status" value="1"/>
</dbReference>
<protein>
    <submittedName>
        <fullName evidence="3">NB-ARC domain containing protein</fullName>
    </submittedName>
</protein>
<sequence>MAEGNISMVANGILRLLDSSVMQRKGTADELRYLKEVILVIKDLFLTENQLVESDEVSSFIERLENVFYETDDLLDEIFTVTLGRSKKVRSTFLSKIPLVFRRKTGYEIKKVTKAITEIANETSHFRARYQFLRQNFSGRSSLSSENGSYQVLYPVVPEEDVIGRNADKMEIIKRMQEAEIDNGENISVVSVFGVQGIGKTTLARLVFEDNVVQENFELRMWVCISDLLESRSTVVKLLEAETGVGHNDLQMDQLRKELRKLIYGKRYFLVLDDVVDGSRKMQGAIIFSLGDSVLWEVLKEKSAADKHKVGCFSTQFTCPETNVFETLALHYNSILSRSLHHRTDWASKPL</sequence>
<dbReference type="SUPFAM" id="SSF52540">
    <property type="entry name" value="P-loop containing nucleoside triphosphate hydrolases"/>
    <property type="match status" value="1"/>
</dbReference>
<dbReference type="Pfam" id="PF00931">
    <property type="entry name" value="NB-ARC"/>
    <property type="match status" value="1"/>
</dbReference>
<evidence type="ECO:0000313" key="4">
    <source>
        <dbReference type="Proteomes" id="UP000237000"/>
    </source>
</evidence>
<organism evidence="3 4">
    <name type="scientific">Trema orientale</name>
    <name type="common">Charcoal tree</name>
    <name type="synonym">Celtis orientalis</name>
    <dbReference type="NCBI Taxonomy" id="63057"/>
    <lineage>
        <taxon>Eukaryota</taxon>
        <taxon>Viridiplantae</taxon>
        <taxon>Streptophyta</taxon>
        <taxon>Embryophyta</taxon>
        <taxon>Tracheophyta</taxon>
        <taxon>Spermatophyta</taxon>
        <taxon>Magnoliopsida</taxon>
        <taxon>eudicotyledons</taxon>
        <taxon>Gunneridae</taxon>
        <taxon>Pentapetalae</taxon>
        <taxon>rosids</taxon>
        <taxon>fabids</taxon>
        <taxon>Rosales</taxon>
        <taxon>Cannabaceae</taxon>
        <taxon>Trema</taxon>
    </lineage>
</organism>
<dbReference type="InterPro" id="IPR002182">
    <property type="entry name" value="NB-ARC"/>
</dbReference>
<keyword evidence="4" id="KW-1185">Reference proteome</keyword>
<dbReference type="PRINTS" id="PR00364">
    <property type="entry name" value="DISEASERSIST"/>
</dbReference>
<accession>A0A2P5ADD5</accession>
<keyword evidence="1" id="KW-0611">Plant defense</keyword>
<evidence type="ECO:0000313" key="3">
    <source>
        <dbReference type="EMBL" id="PON34526.1"/>
    </source>
</evidence>
<evidence type="ECO:0000259" key="2">
    <source>
        <dbReference type="Pfam" id="PF00931"/>
    </source>
</evidence>
<dbReference type="GO" id="GO:0043531">
    <property type="term" value="F:ADP binding"/>
    <property type="evidence" value="ECO:0007669"/>
    <property type="project" value="InterPro"/>
</dbReference>
<comment type="caution">
    <text evidence="3">The sequence shown here is derived from an EMBL/GenBank/DDBJ whole genome shotgun (WGS) entry which is preliminary data.</text>
</comment>
<dbReference type="InParanoid" id="A0A2P5ADD5"/>
<proteinExistence type="predicted"/>
<dbReference type="AlphaFoldDB" id="A0A2P5ADD5"/>
<name>A0A2P5ADD5_TREOI</name>
<dbReference type="PANTHER" id="PTHR36766">
    <property type="entry name" value="PLANT BROAD-SPECTRUM MILDEW RESISTANCE PROTEIN RPW8"/>
    <property type="match status" value="1"/>
</dbReference>
<gene>
    <name evidence="3" type="ORF">TorRG33x02_353140</name>
</gene>